<dbReference type="Proteomes" id="UP000297452">
    <property type="component" value="Unassembled WGS sequence"/>
</dbReference>
<evidence type="ECO:0000256" key="11">
    <source>
        <dbReference type="ARBA" id="ARBA00023136"/>
    </source>
</evidence>
<feature type="transmembrane region" description="Helical" evidence="13">
    <location>
        <begin position="81"/>
        <end position="106"/>
    </location>
</feature>
<evidence type="ECO:0000256" key="10">
    <source>
        <dbReference type="ARBA" id="ARBA00022989"/>
    </source>
</evidence>
<keyword evidence="15" id="KW-1185">Reference proteome</keyword>
<dbReference type="PANTHER" id="PTHR12886:SF0">
    <property type="entry name" value="GPI MANNOSYLTRANSFERASE 1"/>
    <property type="match status" value="1"/>
</dbReference>
<protein>
    <recommendedName>
        <fullName evidence="4 13">GPI mannosyltransferase 1</fullName>
        <ecNumber evidence="13">2.4.1.-</ecNumber>
    </recommendedName>
    <alternativeName>
        <fullName evidence="13">GPI mannosyltransferase I</fullName>
    </alternativeName>
</protein>
<organism evidence="14 15">
    <name type="scientific">Botryotinia narcissicola</name>
    <dbReference type="NCBI Taxonomy" id="278944"/>
    <lineage>
        <taxon>Eukaryota</taxon>
        <taxon>Fungi</taxon>
        <taxon>Dikarya</taxon>
        <taxon>Ascomycota</taxon>
        <taxon>Pezizomycotina</taxon>
        <taxon>Leotiomycetes</taxon>
        <taxon>Helotiales</taxon>
        <taxon>Sclerotiniaceae</taxon>
        <taxon>Botryotinia</taxon>
    </lineage>
</organism>
<feature type="transmembrane region" description="Helical" evidence="13">
    <location>
        <begin position="230"/>
        <end position="251"/>
    </location>
</feature>
<sequence length="434" mass="48940">MALSTRTLFTLSILLRIVLFFYGLYQDVHSPLKYTDIDYQVFTSASMYTSRSLSPYTRETYRYTPLLAWLLLPTAFSPQHLWFHFGKILFVVCDILAGYLLHVILVSRGMDVGRAGKYAAIWLLNPMVATISTRGSSEGILGVLVIGLLWAVLKRKIVLAGILLGLGVHFKIYPVVYGISIVWFLDRETIPGSGSRNIGGKGMKKGKIDRESGNDDIWEKIMGFMNRERIMLVTASLATFMGLNILMYYIYGYPFLQHTYLHHLTRIDHRHNFSPYNTLLYLRSAFPSPSPLPLESLTFIPQILLSTVLLPLVLSKHDLPTTMLAQTLTFVTFNKVVTSQYFLWYTCLLPLYLSTPSCSLIKSPRKGIFALFLWVATQAFWLHQAFELEFLGLSTFVPGLFVASLLFFATNVWILGVIVKDVGRGAAAVSGKGI</sequence>
<keyword evidence="8 13" id="KW-0812">Transmembrane</keyword>
<evidence type="ECO:0000256" key="8">
    <source>
        <dbReference type="ARBA" id="ARBA00022692"/>
    </source>
</evidence>
<dbReference type="GO" id="GO:0005789">
    <property type="term" value="C:endoplasmic reticulum membrane"/>
    <property type="evidence" value="ECO:0007669"/>
    <property type="project" value="UniProtKB-SubCell"/>
</dbReference>
<keyword evidence="6 13" id="KW-0328">Glycosyltransferase</keyword>
<dbReference type="STRING" id="278944.A0A4Z1ITL8"/>
<dbReference type="GO" id="GO:1990529">
    <property type="term" value="C:glycosylphosphatidylinositol-mannosyltransferase I complex"/>
    <property type="evidence" value="ECO:0007669"/>
    <property type="project" value="TreeGrafter"/>
</dbReference>
<dbReference type="GO" id="GO:0051751">
    <property type="term" value="F:alpha-1,4-mannosyltransferase activity"/>
    <property type="evidence" value="ECO:0007669"/>
    <property type="project" value="InterPro"/>
</dbReference>
<feature type="transmembrane region" description="Helical" evidence="13">
    <location>
        <begin position="118"/>
        <end position="151"/>
    </location>
</feature>
<evidence type="ECO:0000256" key="9">
    <source>
        <dbReference type="ARBA" id="ARBA00022824"/>
    </source>
</evidence>
<reference evidence="14 15" key="1">
    <citation type="submission" date="2017-12" db="EMBL/GenBank/DDBJ databases">
        <title>Comparative genomics of Botrytis spp.</title>
        <authorList>
            <person name="Valero-Jimenez C.A."/>
            <person name="Tapia P."/>
            <person name="Veloso J."/>
            <person name="Silva-Moreno E."/>
            <person name="Staats M."/>
            <person name="Valdes J.H."/>
            <person name="Van Kan J.A.L."/>
        </authorList>
    </citation>
    <scope>NUCLEOTIDE SEQUENCE [LARGE SCALE GENOMIC DNA]</scope>
    <source>
        <strain evidence="14 15">MUCL2120</strain>
    </source>
</reference>
<dbReference type="GO" id="GO:0006506">
    <property type="term" value="P:GPI anchor biosynthetic process"/>
    <property type="evidence" value="ECO:0007669"/>
    <property type="project" value="UniProtKB-UniPathway"/>
</dbReference>
<evidence type="ECO:0000256" key="12">
    <source>
        <dbReference type="ARBA" id="ARBA00025399"/>
    </source>
</evidence>
<feature type="transmembrane region" description="Helical" evidence="13">
    <location>
        <begin position="157"/>
        <end position="185"/>
    </location>
</feature>
<evidence type="ECO:0000256" key="2">
    <source>
        <dbReference type="ARBA" id="ARBA00004687"/>
    </source>
</evidence>
<keyword evidence="10 13" id="KW-1133">Transmembrane helix</keyword>
<evidence type="ECO:0000256" key="6">
    <source>
        <dbReference type="ARBA" id="ARBA00022676"/>
    </source>
</evidence>
<dbReference type="GO" id="GO:0004376">
    <property type="term" value="F:GPI mannosyltransferase activity"/>
    <property type="evidence" value="ECO:0007669"/>
    <property type="project" value="InterPro"/>
</dbReference>
<evidence type="ECO:0000313" key="14">
    <source>
        <dbReference type="EMBL" id="TGO62690.1"/>
    </source>
</evidence>
<evidence type="ECO:0000256" key="5">
    <source>
        <dbReference type="ARBA" id="ARBA00022502"/>
    </source>
</evidence>
<dbReference type="OrthoDB" id="1741594at2759"/>
<dbReference type="AlphaFoldDB" id="A0A4Z1ITL8"/>
<proteinExistence type="inferred from homology"/>
<comment type="pathway">
    <text evidence="2 13">Glycolipid biosynthesis; glycosylphosphatidylinositol-anchor biosynthesis.</text>
</comment>
<accession>A0A4Z1ITL8</accession>
<name>A0A4Z1ITL8_9HELO</name>
<keyword evidence="5 13" id="KW-0337">GPI-anchor biosynthesis</keyword>
<dbReference type="UniPathway" id="UPA00196"/>
<dbReference type="EMBL" id="PQXJ01000110">
    <property type="protein sequence ID" value="TGO62690.1"/>
    <property type="molecule type" value="Genomic_DNA"/>
</dbReference>
<feature type="transmembrane region" description="Helical" evidence="13">
    <location>
        <begin position="396"/>
        <end position="419"/>
    </location>
</feature>
<dbReference type="PANTHER" id="PTHR12886">
    <property type="entry name" value="PIG-M MANNOSYLTRANSFERASE"/>
    <property type="match status" value="1"/>
</dbReference>
<evidence type="ECO:0000256" key="7">
    <source>
        <dbReference type="ARBA" id="ARBA00022679"/>
    </source>
</evidence>
<feature type="transmembrane region" description="Helical" evidence="13">
    <location>
        <begin position="367"/>
        <end position="384"/>
    </location>
</feature>
<keyword evidence="7 13" id="KW-0808">Transferase</keyword>
<comment type="similarity">
    <text evidence="3 13">Belongs to the PIGM family.</text>
</comment>
<evidence type="ECO:0000313" key="15">
    <source>
        <dbReference type="Proteomes" id="UP000297452"/>
    </source>
</evidence>
<comment type="function">
    <text evidence="12 13">Mannosyltransferase involved in glycosylphosphatidylinositol-anchor biosynthesis. Transfers the first alpha-1,4-mannose to GlcN-acyl-PI during GPI precursor assembly. Required for cell wall integrity.</text>
</comment>
<feature type="transmembrane region" description="Helical" evidence="13">
    <location>
        <begin position="7"/>
        <end position="25"/>
    </location>
</feature>
<comment type="caution">
    <text evidence="14">The sequence shown here is derived from an EMBL/GenBank/DDBJ whole genome shotgun (WGS) entry which is preliminary data.</text>
</comment>
<comment type="subcellular location">
    <subcellularLocation>
        <location evidence="1 13">Endoplasmic reticulum membrane</location>
        <topology evidence="1 13">Multi-pass membrane protein</topology>
    </subcellularLocation>
</comment>
<evidence type="ECO:0000256" key="3">
    <source>
        <dbReference type="ARBA" id="ARBA00011071"/>
    </source>
</evidence>
<evidence type="ECO:0000256" key="4">
    <source>
        <dbReference type="ARBA" id="ARBA00013797"/>
    </source>
</evidence>
<keyword evidence="9 13" id="KW-0256">Endoplasmic reticulum</keyword>
<keyword evidence="11 13" id="KW-0472">Membrane</keyword>
<dbReference type="InterPro" id="IPR007704">
    <property type="entry name" value="PIG-M"/>
</dbReference>
<dbReference type="EC" id="2.4.1.-" evidence="13"/>
<evidence type="ECO:0000256" key="1">
    <source>
        <dbReference type="ARBA" id="ARBA00004477"/>
    </source>
</evidence>
<gene>
    <name evidence="14" type="ORF">BOTNAR_0110g00020</name>
</gene>
<evidence type="ECO:0000256" key="13">
    <source>
        <dbReference type="RuleBase" id="RU365064"/>
    </source>
</evidence>
<dbReference type="Pfam" id="PF05007">
    <property type="entry name" value="Mannosyl_trans"/>
    <property type="match status" value="1"/>
</dbReference>